<organism evidence="2 3">
    <name type="scientific">Gongylonema pulchrum</name>
    <dbReference type="NCBI Taxonomy" id="637853"/>
    <lineage>
        <taxon>Eukaryota</taxon>
        <taxon>Metazoa</taxon>
        <taxon>Ecdysozoa</taxon>
        <taxon>Nematoda</taxon>
        <taxon>Chromadorea</taxon>
        <taxon>Rhabditida</taxon>
        <taxon>Spirurina</taxon>
        <taxon>Spiruromorpha</taxon>
        <taxon>Spiruroidea</taxon>
        <taxon>Gongylonematidae</taxon>
        <taxon>Gongylonema</taxon>
    </lineage>
</organism>
<reference evidence="2 3" key="1">
    <citation type="submission" date="2018-11" db="EMBL/GenBank/DDBJ databases">
        <authorList>
            <consortium name="Pathogen Informatics"/>
        </authorList>
    </citation>
    <scope>NUCLEOTIDE SEQUENCE [LARGE SCALE GENOMIC DNA]</scope>
</reference>
<proteinExistence type="predicted"/>
<accession>A0A3P7MXB9</accession>
<dbReference type="AlphaFoldDB" id="A0A3P7MXB9"/>
<keyword evidence="3" id="KW-1185">Reference proteome</keyword>
<sequence>MIPFNFSLPKPLPATFQTNASQHAAPESDAPSSVLAVRSSPVAENRLGVRASVSSREQSPYQRSSNLKLTSFNSAAPSVDSRKLSAPQQGPGAGSIYGNWSQQQPASQISQSSESPWGNPASFDKVQTASSSAASTIQQEQCFTPTSTLTSQGSTSNYSSQQVQTPGSPNSQQHMYSGGRFASSAGAASLYGNLGDDCRTLLDTPDRDRTLRSQQQQQQQQKSLRSATATGSTSVRHQIKVSTGGSRQDDSANYSLTSSNESAENTRLVGQTSRTIDSSEYATSVV</sequence>
<dbReference type="EMBL" id="UYRT01083339">
    <property type="protein sequence ID" value="VDN27318.1"/>
    <property type="molecule type" value="Genomic_DNA"/>
</dbReference>
<feature type="region of interest" description="Disordered" evidence="1">
    <location>
        <begin position="17"/>
        <end position="131"/>
    </location>
</feature>
<dbReference type="OrthoDB" id="10033661at2759"/>
<name>A0A3P7MXB9_9BILA</name>
<evidence type="ECO:0000256" key="1">
    <source>
        <dbReference type="SAM" id="MobiDB-lite"/>
    </source>
</evidence>
<evidence type="ECO:0000313" key="3">
    <source>
        <dbReference type="Proteomes" id="UP000271098"/>
    </source>
</evidence>
<evidence type="ECO:0000313" key="2">
    <source>
        <dbReference type="EMBL" id="VDN27318.1"/>
    </source>
</evidence>
<feature type="region of interest" description="Disordered" evidence="1">
    <location>
        <begin position="214"/>
        <end position="286"/>
    </location>
</feature>
<feature type="region of interest" description="Disordered" evidence="1">
    <location>
        <begin position="144"/>
        <end position="178"/>
    </location>
</feature>
<dbReference type="Proteomes" id="UP000271098">
    <property type="component" value="Unassembled WGS sequence"/>
</dbReference>
<feature type="compositionally biased region" description="Polar residues" evidence="1">
    <location>
        <begin position="52"/>
        <end position="76"/>
    </location>
</feature>
<feature type="compositionally biased region" description="Low complexity" evidence="1">
    <location>
        <begin position="101"/>
        <end position="115"/>
    </location>
</feature>
<feature type="compositionally biased region" description="Polar residues" evidence="1">
    <location>
        <begin position="222"/>
        <end position="286"/>
    </location>
</feature>
<feature type="compositionally biased region" description="Polar residues" evidence="1">
    <location>
        <begin position="144"/>
        <end position="175"/>
    </location>
</feature>
<gene>
    <name evidence="2" type="ORF">GPUH_LOCUS16138</name>
</gene>
<protein>
    <submittedName>
        <fullName evidence="2">Uncharacterized protein</fullName>
    </submittedName>
</protein>